<reference evidence="1" key="1">
    <citation type="submission" date="2016-08" db="EMBL/GenBank/DDBJ databases">
        <authorList>
            <person name="Ngugi D.K."/>
            <person name="Miyake S."/>
            <person name="Stingl U."/>
        </authorList>
    </citation>
    <scope>NUCLEOTIDE SEQUENCE</scope>
    <source>
        <strain evidence="1">SCG-B11WGA-EpuloA1</strain>
    </source>
</reference>
<dbReference type="Proteomes" id="UP000188605">
    <property type="component" value="Unassembled WGS sequence"/>
</dbReference>
<comment type="caution">
    <text evidence="1">The sequence shown here is derived from an EMBL/GenBank/DDBJ whole genome shotgun (WGS) entry which is preliminary data.</text>
</comment>
<sequence length="151" mass="16869">MDKFKIFVIVAFLVLILVIAGGTFFLFTMINSDATEEPAGPVIPEVTEIHALDATIMSNIADEEKAMVRVSVSIEIDGDSEEYDDFIVQFPLKQPAIKDAIIGILRTQTREMLSRPDTMESLKVLIKDTIHGVLGMETIIYKVYLSDFLVQ</sequence>
<organism evidence="1 2">
    <name type="scientific">Candidatus Epulonipiscium fishelsonii</name>
    <dbReference type="NCBI Taxonomy" id="77094"/>
    <lineage>
        <taxon>Bacteria</taxon>
        <taxon>Bacillati</taxon>
        <taxon>Bacillota</taxon>
        <taxon>Clostridia</taxon>
        <taxon>Lachnospirales</taxon>
        <taxon>Lachnospiraceae</taxon>
        <taxon>Candidatus Epulonipiscium</taxon>
    </lineage>
</organism>
<evidence type="ECO:0000313" key="2">
    <source>
        <dbReference type="Proteomes" id="UP000188605"/>
    </source>
</evidence>
<dbReference type="EMBL" id="LJDB01000043">
    <property type="protein sequence ID" value="ONI40990.1"/>
    <property type="molecule type" value="Genomic_DNA"/>
</dbReference>
<proteinExistence type="predicted"/>
<keyword evidence="2" id="KW-1185">Reference proteome</keyword>
<accession>A0ACC8XDL5</accession>
<gene>
    <name evidence="1" type="ORF">AN396_04320</name>
</gene>
<evidence type="ECO:0000313" key="1">
    <source>
        <dbReference type="EMBL" id="ONI40990.1"/>
    </source>
</evidence>
<name>A0ACC8XDL5_9FIRM</name>
<protein>
    <submittedName>
        <fullName evidence="1">Uncharacterized protein</fullName>
    </submittedName>
</protein>